<proteinExistence type="predicted"/>
<gene>
    <name evidence="1" type="ORF">C1702_11180</name>
</gene>
<keyword evidence="2" id="KW-1185">Reference proteome</keyword>
<dbReference type="Proteomes" id="UP000239406">
    <property type="component" value="Unassembled WGS sequence"/>
</dbReference>
<accession>A0A2S5T3M4</accession>
<protein>
    <submittedName>
        <fullName evidence="1">Uncharacterized protein</fullName>
    </submittedName>
</protein>
<dbReference type="RefSeq" id="WP_104357792.1">
    <property type="nucleotide sequence ID" value="NZ_CP064338.1"/>
</dbReference>
<sequence length="65" mass="6793">MQVPVYTYRAIPGGFQILADGVLCHHQPFQAGVPGFQPYPDEASAQAAAEALISALQVPPLGEGT</sequence>
<reference evidence="1 2" key="1">
    <citation type="submission" date="2018-02" db="EMBL/GenBank/DDBJ databases">
        <title>Reclassifiation of [Polyangium] brachysporum DSM 7029 as Guopingzhaonella breviflexa gen. nov., sp. nov., a member of the family Comamonadaceae.</title>
        <authorList>
            <person name="Tang B."/>
        </authorList>
    </citation>
    <scope>NUCLEOTIDE SEQUENCE [LARGE SCALE GENOMIC DNA]</scope>
    <source>
        <strain evidence="1 2">DSM 15344</strain>
    </source>
</reference>
<evidence type="ECO:0000313" key="1">
    <source>
        <dbReference type="EMBL" id="PPE69498.1"/>
    </source>
</evidence>
<organism evidence="1 2">
    <name type="scientific">Caldimonas thermodepolymerans</name>
    <dbReference type="NCBI Taxonomy" id="215580"/>
    <lineage>
        <taxon>Bacteria</taxon>
        <taxon>Pseudomonadati</taxon>
        <taxon>Pseudomonadota</taxon>
        <taxon>Betaproteobacteria</taxon>
        <taxon>Burkholderiales</taxon>
        <taxon>Sphaerotilaceae</taxon>
        <taxon>Caldimonas</taxon>
    </lineage>
</organism>
<name>A0A2S5T3M4_9BURK</name>
<dbReference type="AlphaFoldDB" id="A0A2S5T3M4"/>
<evidence type="ECO:0000313" key="2">
    <source>
        <dbReference type="Proteomes" id="UP000239406"/>
    </source>
</evidence>
<dbReference type="EMBL" id="PSNY01000011">
    <property type="protein sequence ID" value="PPE69498.1"/>
    <property type="molecule type" value="Genomic_DNA"/>
</dbReference>
<comment type="caution">
    <text evidence="1">The sequence shown here is derived from an EMBL/GenBank/DDBJ whole genome shotgun (WGS) entry which is preliminary data.</text>
</comment>